<keyword evidence="8 13" id="KW-0460">Magnesium</keyword>
<comment type="cofactor">
    <cofactor evidence="13">
        <name>Mg(2+)</name>
        <dbReference type="ChEBI" id="CHEBI:18420"/>
    </cofactor>
    <text evidence="13">Binds 2 Mg(2+) ion per subunit.</text>
</comment>
<evidence type="ECO:0000256" key="7">
    <source>
        <dbReference type="ARBA" id="ARBA00022801"/>
    </source>
</evidence>
<evidence type="ECO:0000256" key="4">
    <source>
        <dbReference type="ARBA" id="ARBA00022723"/>
    </source>
</evidence>
<evidence type="ECO:0000256" key="11">
    <source>
        <dbReference type="ARBA" id="ARBA00023204"/>
    </source>
</evidence>
<dbReference type="AlphaFoldDB" id="A0A1E5G4M4"/>
<name>A0A1E5G4M4_9FIRM</name>
<dbReference type="GO" id="GO:0008821">
    <property type="term" value="F:crossover junction DNA endonuclease activity"/>
    <property type="evidence" value="ECO:0007669"/>
    <property type="project" value="UniProtKB-UniRule"/>
</dbReference>
<comment type="function">
    <text evidence="13">The RuvA-RuvB-RuvC complex processes Holliday junction (HJ) DNA during genetic recombination and DNA repair. Endonuclease that resolves HJ intermediates. Cleaves cruciform DNA by making single-stranded nicks across the HJ at symmetrical positions within the homologous arms, yielding a 5'-phosphate and a 3'-hydroxyl group; requires a central core of homology in the junction. The consensus cleavage sequence is 5'-(A/T)TT(C/G)-3'. Cleavage occurs on the 3'-side of the TT dinucleotide at the point of strand exchange. HJ branch migration catalyzed by RuvA-RuvB allows RuvC to scan DNA until it finds its consensus sequence, where it cleaves and resolves the cruciform DNA.</text>
</comment>
<dbReference type="InterPro" id="IPR020563">
    <property type="entry name" value="X-over_junc_endoDNase_Mg_BS"/>
</dbReference>
<comment type="subunit">
    <text evidence="13">Homodimer which binds Holliday junction (HJ) DNA. The HJ becomes 2-fold symmetrical on binding to RuvC with unstacked arms; it has a different conformation from HJ DNA in complex with RuvA. In the full resolvosome a probable DNA-RuvA(4)-RuvB(12)-RuvC(2) complex forms which resolves the HJ.</text>
</comment>
<dbReference type="OrthoDB" id="9805499at2"/>
<keyword evidence="9 13" id="KW-0238">DNA-binding</keyword>
<feature type="binding site" evidence="13">
    <location>
        <position position="67"/>
    </location>
    <ligand>
        <name>Mg(2+)</name>
        <dbReference type="ChEBI" id="CHEBI:18420"/>
        <label>2</label>
    </ligand>
</feature>
<dbReference type="GO" id="GO:0003677">
    <property type="term" value="F:DNA binding"/>
    <property type="evidence" value="ECO:0007669"/>
    <property type="project" value="UniProtKB-KW"/>
</dbReference>
<reference evidence="15 16" key="1">
    <citation type="submission" date="2016-09" db="EMBL/GenBank/DDBJ databases">
        <title>Draft genome sequence for the type strain of Desulfuribacillus alkaliarsenatis AHT28, an obligately anaerobic, sulfidogenic bacterium isolated from Russian soda lake sediments.</title>
        <authorList>
            <person name="Abin C.A."/>
            <person name="Hollibaugh J.T."/>
        </authorList>
    </citation>
    <scope>NUCLEOTIDE SEQUENCE [LARGE SCALE GENOMIC DNA]</scope>
    <source>
        <strain evidence="15 16">AHT28</strain>
    </source>
</reference>
<evidence type="ECO:0000256" key="6">
    <source>
        <dbReference type="ARBA" id="ARBA00022763"/>
    </source>
</evidence>
<comment type="catalytic activity">
    <reaction evidence="12 13">
        <text>Endonucleolytic cleavage at a junction such as a reciprocal single-stranded crossover between two homologous DNA duplexes (Holliday junction).</text>
        <dbReference type="EC" id="3.1.21.10"/>
    </reaction>
</comment>
<dbReference type="GO" id="GO:0006281">
    <property type="term" value="P:DNA repair"/>
    <property type="evidence" value="ECO:0007669"/>
    <property type="project" value="UniProtKB-UniRule"/>
</dbReference>
<dbReference type="FunFam" id="3.30.420.10:FF:000002">
    <property type="entry name" value="Crossover junction endodeoxyribonuclease RuvC"/>
    <property type="match status" value="1"/>
</dbReference>
<dbReference type="NCBIfam" id="NF000711">
    <property type="entry name" value="PRK00039.2-1"/>
    <property type="match status" value="1"/>
</dbReference>
<dbReference type="GO" id="GO:0005737">
    <property type="term" value="C:cytoplasm"/>
    <property type="evidence" value="ECO:0007669"/>
    <property type="project" value="UniProtKB-SubCell"/>
</dbReference>
<feature type="binding site" evidence="13">
    <location>
        <position position="7"/>
    </location>
    <ligand>
        <name>Mg(2+)</name>
        <dbReference type="ChEBI" id="CHEBI:18420"/>
        <label>1</label>
    </ligand>
</feature>
<feature type="active site" evidence="13">
    <location>
        <position position="140"/>
    </location>
</feature>
<dbReference type="SUPFAM" id="SSF53098">
    <property type="entry name" value="Ribonuclease H-like"/>
    <property type="match status" value="1"/>
</dbReference>
<keyword evidence="6 13" id="KW-0227">DNA damage</keyword>
<dbReference type="Proteomes" id="UP000094296">
    <property type="component" value="Unassembled WGS sequence"/>
</dbReference>
<dbReference type="GO" id="GO:0048476">
    <property type="term" value="C:Holliday junction resolvase complex"/>
    <property type="evidence" value="ECO:0007669"/>
    <property type="project" value="UniProtKB-UniRule"/>
</dbReference>
<evidence type="ECO:0000256" key="14">
    <source>
        <dbReference type="NCBIfam" id="TIGR00228"/>
    </source>
</evidence>
<keyword evidence="2 13" id="KW-0963">Cytoplasm</keyword>
<protein>
    <recommendedName>
        <fullName evidence="13 14">Crossover junction endodeoxyribonuclease RuvC</fullName>
        <ecNumber evidence="13 14">3.1.21.10</ecNumber>
    </recommendedName>
    <alternativeName>
        <fullName evidence="13">Holliday junction nuclease RuvC</fullName>
    </alternativeName>
    <alternativeName>
        <fullName evidence="13">Holliday junction resolvase RuvC</fullName>
    </alternativeName>
</protein>
<dbReference type="Gene3D" id="3.30.420.10">
    <property type="entry name" value="Ribonuclease H-like superfamily/Ribonuclease H"/>
    <property type="match status" value="1"/>
</dbReference>
<sequence>MRILGIDPGTAILGYGIIDSVGNQLKPVDYGCIRTEANTDMPSRLGILYEDLTSLIETYKPDAMAVEELFFNRNVTTAITVGQARGVVLLAGVQAKMSVFEYTPLQVKQAICGYGRADKQQVQEMVKMFLNLKVIPKPDDAADALAVSICHAHCAPILSKLSGK</sequence>
<dbReference type="CDD" id="cd16962">
    <property type="entry name" value="RuvC"/>
    <property type="match status" value="1"/>
</dbReference>
<evidence type="ECO:0000256" key="13">
    <source>
        <dbReference type="HAMAP-Rule" id="MF_00034"/>
    </source>
</evidence>
<dbReference type="HAMAP" id="MF_00034">
    <property type="entry name" value="RuvC"/>
    <property type="match status" value="1"/>
</dbReference>
<evidence type="ECO:0000256" key="8">
    <source>
        <dbReference type="ARBA" id="ARBA00022842"/>
    </source>
</evidence>
<evidence type="ECO:0000256" key="9">
    <source>
        <dbReference type="ARBA" id="ARBA00023125"/>
    </source>
</evidence>
<evidence type="ECO:0000313" key="16">
    <source>
        <dbReference type="Proteomes" id="UP000094296"/>
    </source>
</evidence>
<feature type="active site" evidence="13">
    <location>
        <position position="67"/>
    </location>
</feature>
<dbReference type="PANTHER" id="PTHR30194">
    <property type="entry name" value="CROSSOVER JUNCTION ENDODEOXYRIBONUCLEASE RUVC"/>
    <property type="match status" value="1"/>
</dbReference>
<dbReference type="RefSeq" id="WP_069642670.1">
    <property type="nucleotide sequence ID" value="NZ_MIJE01000008.1"/>
</dbReference>
<evidence type="ECO:0000256" key="1">
    <source>
        <dbReference type="ARBA" id="ARBA00009518"/>
    </source>
</evidence>
<dbReference type="GO" id="GO:0006310">
    <property type="term" value="P:DNA recombination"/>
    <property type="evidence" value="ECO:0007669"/>
    <property type="project" value="UniProtKB-UniRule"/>
</dbReference>
<accession>A0A1E5G4M4</accession>
<keyword evidence="7 13" id="KW-0378">Hydrolase</keyword>
<feature type="active site" evidence="13">
    <location>
        <position position="7"/>
    </location>
</feature>
<keyword evidence="5 13" id="KW-0255">Endonuclease</keyword>
<comment type="caution">
    <text evidence="15">The sequence shown here is derived from an EMBL/GenBank/DDBJ whole genome shotgun (WGS) entry which is preliminary data.</text>
</comment>
<comment type="similarity">
    <text evidence="1 13">Belongs to the RuvC family.</text>
</comment>
<dbReference type="InterPro" id="IPR036397">
    <property type="entry name" value="RNaseH_sf"/>
</dbReference>
<dbReference type="NCBIfam" id="TIGR00228">
    <property type="entry name" value="ruvC"/>
    <property type="match status" value="1"/>
</dbReference>
<keyword evidence="4 13" id="KW-0479">Metal-binding</keyword>
<proteinExistence type="inferred from homology"/>
<dbReference type="EMBL" id="MIJE01000008">
    <property type="protein sequence ID" value="OEF97615.1"/>
    <property type="molecule type" value="Genomic_DNA"/>
</dbReference>
<gene>
    <name evidence="13" type="primary">ruvC</name>
    <name evidence="15" type="ORF">BHF68_14560</name>
</gene>
<keyword evidence="16" id="KW-1185">Reference proteome</keyword>
<evidence type="ECO:0000256" key="12">
    <source>
        <dbReference type="ARBA" id="ARBA00029354"/>
    </source>
</evidence>
<dbReference type="InterPro" id="IPR002176">
    <property type="entry name" value="X-over_junc_endoDNase_RuvC"/>
</dbReference>
<evidence type="ECO:0000256" key="2">
    <source>
        <dbReference type="ARBA" id="ARBA00022490"/>
    </source>
</evidence>
<dbReference type="InterPro" id="IPR012337">
    <property type="entry name" value="RNaseH-like_sf"/>
</dbReference>
<organism evidence="15 16">
    <name type="scientific">Desulfuribacillus alkaliarsenatis</name>
    <dbReference type="NCBI Taxonomy" id="766136"/>
    <lineage>
        <taxon>Bacteria</taxon>
        <taxon>Bacillati</taxon>
        <taxon>Bacillota</taxon>
        <taxon>Desulfuribacillia</taxon>
        <taxon>Desulfuribacillales</taxon>
        <taxon>Desulfuribacillaceae</taxon>
        <taxon>Desulfuribacillus</taxon>
    </lineage>
</organism>
<dbReference type="GO" id="GO:0000287">
    <property type="term" value="F:magnesium ion binding"/>
    <property type="evidence" value="ECO:0007669"/>
    <property type="project" value="UniProtKB-UniRule"/>
</dbReference>
<keyword evidence="3 13" id="KW-0540">Nuclease</keyword>
<dbReference type="PROSITE" id="PS01321">
    <property type="entry name" value="RUVC"/>
    <property type="match status" value="1"/>
</dbReference>
<dbReference type="PRINTS" id="PR00696">
    <property type="entry name" value="RSOLVASERUVC"/>
</dbReference>
<evidence type="ECO:0000256" key="10">
    <source>
        <dbReference type="ARBA" id="ARBA00023172"/>
    </source>
</evidence>
<dbReference type="Pfam" id="PF02075">
    <property type="entry name" value="RuvC"/>
    <property type="match status" value="1"/>
</dbReference>
<dbReference type="EC" id="3.1.21.10" evidence="13 14"/>
<evidence type="ECO:0000256" key="3">
    <source>
        <dbReference type="ARBA" id="ARBA00022722"/>
    </source>
</evidence>
<keyword evidence="10 13" id="KW-0233">DNA recombination</keyword>
<dbReference type="STRING" id="766136.BHF68_14560"/>
<dbReference type="PANTHER" id="PTHR30194:SF3">
    <property type="entry name" value="CROSSOVER JUNCTION ENDODEOXYRIBONUCLEASE RUVC"/>
    <property type="match status" value="1"/>
</dbReference>
<feature type="binding site" evidence="13">
    <location>
        <position position="140"/>
    </location>
    <ligand>
        <name>Mg(2+)</name>
        <dbReference type="ChEBI" id="CHEBI:18420"/>
        <label>1</label>
    </ligand>
</feature>
<evidence type="ECO:0000256" key="5">
    <source>
        <dbReference type="ARBA" id="ARBA00022759"/>
    </source>
</evidence>
<evidence type="ECO:0000313" key="15">
    <source>
        <dbReference type="EMBL" id="OEF97615.1"/>
    </source>
</evidence>
<comment type="subcellular location">
    <subcellularLocation>
        <location evidence="13">Cytoplasm</location>
    </subcellularLocation>
</comment>
<keyword evidence="11 13" id="KW-0234">DNA repair</keyword>